<dbReference type="OrthoDB" id="10004768at2"/>
<protein>
    <submittedName>
        <fullName evidence="1">Uncharacterized protein</fullName>
    </submittedName>
</protein>
<organism evidence="1 2">
    <name type="scientific">Parabacteroides distasonis</name>
    <dbReference type="NCBI Taxonomy" id="823"/>
    <lineage>
        <taxon>Bacteria</taxon>
        <taxon>Pseudomonadati</taxon>
        <taxon>Bacteroidota</taxon>
        <taxon>Bacteroidia</taxon>
        <taxon>Bacteroidales</taxon>
        <taxon>Tannerellaceae</taxon>
        <taxon>Parabacteroides</taxon>
    </lineage>
</organism>
<evidence type="ECO:0000313" key="2">
    <source>
        <dbReference type="Proteomes" id="UP000278164"/>
    </source>
</evidence>
<dbReference type="Proteomes" id="UP000278164">
    <property type="component" value="Unassembled WGS sequence"/>
</dbReference>
<proteinExistence type="predicted"/>
<comment type="caution">
    <text evidence="1">The sequence shown here is derived from an EMBL/GenBank/DDBJ whole genome shotgun (WGS) entry which is preliminary data.</text>
</comment>
<gene>
    <name evidence="1" type="ORF">D7V78_18715</name>
</gene>
<dbReference type="RefSeq" id="WP_121737403.1">
    <property type="nucleotide sequence ID" value="NZ_QXXG01000066.1"/>
</dbReference>
<dbReference type="AlphaFoldDB" id="A0A3L7ZJ44"/>
<accession>A0A3L7ZJ44</accession>
<name>A0A3L7ZJ44_PARDI</name>
<sequence length="327" mass="38831">MKKKINPYEKVTWFDDEVNGEDLIIDSTSYYYRNGCYCDCFWGPQEYDGSHSYSLELRTKYMIDVLVEEYEIEKHIATSVIHDYAERTSLEEKNLSVFLEGEKNLEKQIELIANKIRSNINLSISEWNAHRLLEQLIKLSHYDNGFPRFYDYNKDSKITPLKIRCERVLSVILAYTGKEISEMERIPFCLASDEISTDKLVQLYNLLDKGFLEQKEKDLFLSYLGKESYGCESRFLCEALFRYRIALKNITNIFEYKRTSNNFVNDLPKNLYKHHIDNIEKSIILLLGDNFDKTFTEEELKKKYGYPQISNEELHKLEWKMDDICIK</sequence>
<dbReference type="EMBL" id="RAYI01000080">
    <property type="protein sequence ID" value="RLT71914.1"/>
    <property type="molecule type" value="Genomic_DNA"/>
</dbReference>
<reference evidence="1 2" key="1">
    <citation type="submission" date="2018-09" db="EMBL/GenBank/DDBJ databases">
        <title>Murine metabolic-syndrome-specific gut microbial biobank.</title>
        <authorList>
            <person name="Liu C."/>
        </authorList>
    </citation>
    <scope>NUCLEOTIDE SEQUENCE [LARGE SCALE GENOMIC DNA]</scope>
    <source>
        <strain evidence="1 2">8-P5</strain>
    </source>
</reference>
<evidence type="ECO:0000313" key="1">
    <source>
        <dbReference type="EMBL" id="RLT71914.1"/>
    </source>
</evidence>